<keyword evidence="2" id="KW-0167">Capsid protein</keyword>
<name>A0A1G9VGV8_9FIRM</name>
<keyword evidence="3" id="KW-1185">Reference proteome</keyword>
<dbReference type="Pfam" id="PF12652">
    <property type="entry name" value="CotJB"/>
    <property type="match status" value="1"/>
</dbReference>
<accession>A0A1G9VGV8</accession>
<evidence type="ECO:0000313" key="2">
    <source>
        <dbReference type="EMBL" id="SDM71508.1"/>
    </source>
</evidence>
<dbReference type="AlphaFoldDB" id="A0A1G9VGV8"/>
<organism evidence="2 3">
    <name type="scientific">Acetanaerobacterium elongatum</name>
    <dbReference type="NCBI Taxonomy" id="258515"/>
    <lineage>
        <taxon>Bacteria</taxon>
        <taxon>Bacillati</taxon>
        <taxon>Bacillota</taxon>
        <taxon>Clostridia</taxon>
        <taxon>Eubacteriales</taxon>
        <taxon>Oscillospiraceae</taxon>
        <taxon>Acetanaerobacterium</taxon>
    </lineage>
</organism>
<protein>
    <submittedName>
        <fullName evidence="2">Spore coat protein JB</fullName>
    </submittedName>
</protein>
<dbReference type="EMBL" id="FNID01000004">
    <property type="protein sequence ID" value="SDM71508.1"/>
    <property type="molecule type" value="Genomic_DNA"/>
</dbReference>
<dbReference type="OrthoDB" id="9804099at2"/>
<dbReference type="InterPro" id="IPR024207">
    <property type="entry name" value="CotJB_dom"/>
</dbReference>
<reference evidence="2 3" key="1">
    <citation type="submission" date="2016-10" db="EMBL/GenBank/DDBJ databases">
        <authorList>
            <person name="de Groot N.N."/>
        </authorList>
    </citation>
    <scope>NUCLEOTIDE SEQUENCE [LARGE SCALE GENOMIC DNA]</scope>
    <source>
        <strain evidence="2 3">CGMCC 1.5012</strain>
    </source>
</reference>
<proteinExistence type="predicted"/>
<keyword evidence="2" id="KW-0946">Virion</keyword>
<sequence>MEDKNTLIRRIQICDFVLFETQLFLDTHPTDKDALAYYSKFLDLRSKAMDEYLKRFGPISAGQYDGGPVWRWVENPWPWERASEV</sequence>
<dbReference type="RefSeq" id="WP_092637908.1">
    <property type="nucleotide sequence ID" value="NZ_FNID01000004.1"/>
</dbReference>
<dbReference type="STRING" id="258515.SAMN05192585_1047"/>
<evidence type="ECO:0000259" key="1">
    <source>
        <dbReference type="Pfam" id="PF12652"/>
    </source>
</evidence>
<gene>
    <name evidence="2" type="ORF">SAMN05192585_1047</name>
</gene>
<evidence type="ECO:0000313" key="3">
    <source>
        <dbReference type="Proteomes" id="UP000199182"/>
    </source>
</evidence>
<dbReference type="Proteomes" id="UP000199182">
    <property type="component" value="Unassembled WGS sequence"/>
</dbReference>
<feature type="domain" description="Protein CotJB" evidence="1">
    <location>
        <begin position="6"/>
        <end position="80"/>
    </location>
</feature>